<evidence type="ECO:0000313" key="2">
    <source>
        <dbReference type="EMBL" id="KAF3545630.1"/>
    </source>
</evidence>
<gene>
    <name evidence="2" type="ORF">DY000_02008393</name>
</gene>
<sequence>MTDITSNVSGATASITEPTQRSELNKPLLNSPAMCHCRRASASPLLSSHELESEPERHGYHGRSR</sequence>
<accession>A0ABQ7C161</accession>
<dbReference type="EMBL" id="QGKV02000832">
    <property type="protein sequence ID" value="KAF3545630.1"/>
    <property type="molecule type" value="Genomic_DNA"/>
</dbReference>
<evidence type="ECO:0000256" key="1">
    <source>
        <dbReference type="SAM" id="MobiDB-lite"/>
    </source>
</evidence>
<keyword evidence="3" id="KW-1185">Reference proteome</keyword>
<protein>
    <submittedName>
        <fullName evidence="2">Uncharacterized protein</fullName>
    </submittedName>
</protein>
<dbReference type="Proteomes" id="UP000266723">
    <property type="component" value="Unassembled WGS sequence"/>
</dbReference>
<comment type="caution">
    <text evidence="2">The sequence shown here is derived from an EMBL/GenBank/DDBJ whole genome shotgun (WGS) entry which is preliminary data.</text>
</comment>
<name>A0ABQ7C161_BRACR</name>
<proteinExistence type="predicted"/>
<evidence type="ECO:0000313" key="3">
    <source>
        <dbReference type="Proteomes" id="UP000266723"/>
    </source>
</evidence>
<reference evidence="2 3" key="1">
    <citation type="journal article" date="2020" name="BMC Genomics">
        <title>Intraspecific diversification of the crop wild relative Brassica cretica Lam. using demographic model selection.</title>
        <authorList>
            <person name="Kioukis A."/>
            <person name="Michalopoulou V.A."/>
            <person name="Briers L."/>
            <person name="Pirintsos S."/>
            <person name="Studholme D.J."/>
            <person name="Pavlidis P."/>
            <person name="Sarris P.F."/>
        </authorList>
    </citation>
    <scope>NUCLEOTIDE SEQUENCE [LARGE SCALE GENOMIC DNA]</scope>
    <source>
        <strain evidence="3">cv. PFS-1207/04</strain>
    </source>
</reference>
<feature type="region of interest" description="Disordered" evidence="1">
    <location>
        <begin position="42"/>
        <end position="65"/>
    </location>
</feature>
<feature type="compositionally biased region" description="Basic and acidic residues" evidence="1">
    <location>
        <begin position="49"/>
        <end position="59"/>
    </location>
</feature>
<feature type="compositionally biased region" description="Polar residues" evidence="1">
    <location>
        <begin position="1"/>
        <end position="22"/>
    </location>
</feature>
<feature type="region of interest" description="Disordered" evidence="1">
    <location>
        <begin position="1"/>
        <end position="27"/>
    </location>
</feature>
<organism evidence="2 3">
    <name type="scientific">Brassica cretica</name>
    <name type="common">Mustard</name>
    <dbReference type="NCBI Taxonomy" id="69181"/>
    <lineage>
        <taxon>Eukaryota</taxon>
        <taxon>Viridiplantae</taxon>
        <taxon>Streptophyta</taxon>
        <taxon>Embryophyta</taxon>
        <taxon>Tracheophyta</taxon>
        <taxon>Spermatophyta</taxon>
        <taxon>Magnoliopsida</taxon>
        <taxon>eudicotyledons</taxon>
        <taxon>Gunneridae</taxon>
        <taxon>Pentapetalae</taxon>
        <taxon>rosids</taxon>
        <taxon>malvids</taxon>
        <taxon>Brassicales</taxon>
        <taxon>Brassicaceae</taxon>
        <taxon>Brassiceae</taxon>
        <taxon>Brassica</taxon>
    </lineage>
</organism>